<proteinExistence type="predicted"/>
<organism evidence="1 2">
    <name type="scientific">Leptotrichia trevisanii</name>
    <dbReference type="NCBI Taxonomy" id="109328"/>
    <lineage>
        <taxon>Bacteria</taxon>
        <taxon>Fusobacteriati</taxon>
        <taxon>Fusobacteriota</taxon>
        <taxon>Fusobacteriia</taxon>
        <taxon>Fusobacteriales</taxon>
        <taxon>Leptotrichiaceae</taxon>
        <taxon>Leptotrichia</taxon>
    </lineage>
</organism>
<dbReference type="AlphaFoldDB" id="A0A510L4I0"/>
<reference evidence="1 2" key="1">
    <citation type="submission" date="2019-07" db="EMBL/GenBank/DDBJ databases">
        <title>Complete Genome Sequence of Leptotrichia trevisanii Strain JMUB3870.</title>
        <authorList>
            <person name="Watanabe S."/>
            <person name="Cui L."/>
        </authorList>
    </citation>
    <scope>NUCLEOTIDE SEQUENCE [LARGE SCALE GENOMIC DNA]</scope>
    <source>
        <strain evidence="1 2">JMUB3870</strain>
    </source>
</reference>
<gene>
    <name evidence="1" type="ORF">JMUB3870_2108</name>
</gene>
<dbReference type="Proteomes" id="UP000422644">
    <property type="component" value="Chromosome"/>
</dbReference>
<evidence type="ECO:0000313" key="2">
    <source>
        <dbReference type="Proteomes" id="UP000422644"/>
    </source>
</evidence>
<sequence>MPKFNPKMSLSDIHNNLNLSFENKRSSFLKLLEKHIHFESFISFFVLQNVLGIPSDIMLINILNLSNELHNF</sequence>
<keyword evidence="2" id="KW-1185">Reference proteome</keyword>
<dbReference type="EMBL" id="AP019831">
    <property type="protein sequence ID" value="BBM45986.1"/>
    <property type="molecule type" value="Genomic_DNA"/>
</dbReference>
<evidence type="ECO:0000313" key="1">
    <source>
        <dbReference type="EMBL" id="BBM45986.1"/>
    </source>
</evidence>
<protein>
    <submittedName>
        <fullName evidence="1">Transposase</fullName>
    </submittedName>
</protein>
<accession>A0A510L4I0</accession>
<name>A0A510L4I0_9FUSO</name>